<protein>
    <submittedName>
        <fullName evidence="1">Uncharacterized protein</fullName>
    </submittedName>
</protein>
<proteinExistence type="predicted"/>
<evidence type="ECO:0000313" key="2">
    <source>
        <dbReference type="Proteomes" id="UP000076532"/>
    </source>
</evidence>
<keyword evidence="2" id="KW-1185">Reference proteome</keyword>
<gene>
    <name evidence="1" type="ORF">FIBSPDRAFT_925867</name>
</gene>
<accession>A0A166TYV9</accession>
<dbReference type="Proteomes" id="UP000076532">
    <property type="component" value="Unassembled WGS sequence"/>
</dbReference>
<dbReference type="AlphaFoldDB" id="A0A166TYV9"/>
<sequence length="176" mass="19113">MQREGVVISLSIGYRKPLGNPQGRVTTTEASARDPAGRKVQATGKVPKMSVLSTIGPLEAYARVLVLLDQRPYQMATRRRIGVSLATTEAARRALMYLKKPITFPHCPTPPLLESVTILVCLIRVTSGHERKGFGRSIVRGTGRELKRDAAVLLAPTDEHGVDAYALRGAFVPVDA</sequence>
<dbReference type="EMBL" id="KV417490">
    <property type="protein sequence ID" value="KZP31136.1"/>
    <property type="molecule type" value="Genomic_DNA"/>
</dbReference>
<name>A0A166TYV9_9AGAM</name>
<reference evidence="1 2" key="1">
    <citation type="journal article" date="2016" name="Mol. Biol. Evol.">
        <title>Comparative Genomics of Early-Diverging Mushroom-Forming Fungi Provides Insights into the Origins of Lignocellulose Decay Capabilities.</title>
        <authorList>
            <person name="Nagy L.G."/>
            <person name="Riley R."/>
            <person name="Tritt A."/>
            <person name="Adam C."/>
            <person name="Daum C."/>
            <person name="Floudas D."/>
            <person name="Sun H."/>
            <person name="Yadav J.S."/>
            <person name="Pangilinan J."/>
            <person name="Larsson K.H."/>
            <person name="Matsuura K."/>
            <person name="Barry K."/>
            <person name="Labutti K."/>
            <person name="Kuo R."/>
            <person name="Ohm R.A."/>
            <person name="Bhattacharya S.S."/>
            <person name="Shirouzu T."/>
            <person name="Yoshinaga Y."/>
            <person name="Martin F.M."/>
            <person name="Grigoriev I.V."/>
            <person name="Hibbett D.S."/>
        </authorList>
    </citation>
    <scope>NUCLEOTIDE SEQUENCE [LARGE SCALE GENOMIC DNA]</scope>
    <source>
        <strain evidence="1 2">CBS 109695</strain>
    </source>
</reference>
<organism evidence="1 2">
    <name type="scientific">Athelia psychrophila</name>
    <dbReference type="NCBI Taxonomy" id="1759441"/>
    <lineage>
        <taxon>Eukaryota</taxon>
        <taxon>Fungi</taxon>
        <taxon>Dikarya</taxon>
        <taxon>Basidiomycota</taxon>
        <taxon>Agaricomycotina</taxon>
        <taxon>Agaricomycetes</taxon>
        <taxon>Agaricomycetidae</taxon>
        <taxon>Atheliales</taxon>
        <taxon>Atheliaceae</taxon>
        <taxon>Athelia</taxon>
    </lineage>
</organism>
<evidence type="ECO:0000313" key="1">
    <source>
        <dbReference type="EMBL" id="KZP31136.1"/>
    </source>
</evidence>